<reference evidence="1" key="2">
    <citation type="journal article" date="2018" name="Nature">
        <title>A major lineage of non-tailed dsDNA viruses as unrecognized killers of marine bacteria.</title>
        <authorList>
            <person name="Kauffman K.M."/>
            <person name="Hussain F.A."/>
            <person name="Yang J."/>
            <person name="Arevalo P."/>
            <person name="Brown J.M."/>
            <person name="Chang W.K."/>
            <person name="VanInsberghe D."/>
            <person name="Elsherbini J."/>
            <person name="Sharma R.S."/>
            <person name="Cutler M.B."/>
            <person name="Kelly L."/>
            <person name="Polz M.F."/>
        </authorList>
    </citation>
    <scope>NUCLEOTIDE SEQUENCE</scope>
    <source>
        <strain evidence="1">10N.222.46.E12</strain>
    </source>
</reference>
<organism evidence="1">
    <name type="scientific">Vibrio cyclitrophicus</name>
    <dbReference type="NCBI Taxonomy" id="47951"/>
    <lineage>
        <taxon>Bacteria</taxon>
        <taxon>Pseudomonadati</taxon>
        <taxon>Pseudomonadota</taxon>
        <taxon>Gammaproteobacteria</taxon>
        <taxon>Vibrionales</taxon>
        <taxon>Vibrionaceae</taxon>
        <taxon>Vibrio</taxon>
    </lineage>
</organism>
<name>A0A7Z1S415_9VIBR</name>
<dbReference type="RefSeq" id="WP_102305834.1">
    <property type="nucleotide sequence ID" value="NZ_CP170591.1"/>
</dbReference>
<reference evidence="1" key="1">
    <citation type="submission" date="2016-07" db="EMBL/GenBank/DDBJ databases">
        <authorList>
            <person name="Kauffman K."/>
            <person name="Arevalo P."/>
            <person name="Polz M.F."/>
        </authorList>
    </citation>
    <scope>NUCLEOTIDE SEQUENCE</scope>
    <source>
        <strain evidence="1">10N.222.46.E12</strain>
    </source>
</reference>
<protein>
    <recommendedName>
        <fullName evidence="2">DUF721 domain-containing protein</fullName>
    </recommendedName>
</protein>
<gene>
    <name evidence="1" type="ORF">BCS90_11345</name>
</gene>
<proteinExistence type="predicted"/>
<comment type="caution">
    <text evidence="1">The sequence shown here is derived from an EMBL/GenBank/DDBJ whole genome shotgun (WGS) entry which is preliminary data.</text>
</comment>
<evidence type="ECO:0008006" key="2">
    <source>
        <dbReference type="Google" id="ProtNLM"/>
    </source>
</evidence>
<dbReference type="AlphaFoldDB" id="A0A7Z1S415"/>
<accession>A0A7Z1S415</accession>
<sequence length="98" mass="11135">MRATTSLCDVFQDTKFSAIKDKLQDIAEINQKFHEQFPHYGHQLRVANVNGGSIAIEAPNSMVLTRLKFDKQQILAWAEKIDSTITNLKLSVNPTLYK</sequence>
<evidence type="ECO:0000313" key="1">
    <source>
        <dbReference type="EMBL" id="PMP31580.1"/>
    </source>
</evidence>
<dbReference type="EMBL" id="MDBS01000017">
    <property type="protein sequence ID" value="PMP31580.1"/>
    <property type="molecule type" value="Genomic_DNA"/>
</dbReference>